<dbReference type="PANTHER" id="PTHR48107:SF7">
    <property type="entry name" value="RE15974P"/>
    <property type="match status" value="1"/>
</dbReference>
<keyword evidence="2" id="KW-0521">NADP</keyword>
<protein>
    <recommendedName>
        <fullName evidence="5">Ketoreductase domain-containing protein</fullName>
    </recommendedName>
</protein>
<evidence type="ECO:0000313" key="7">
    <source>
        <dbReference type="Proteomes" id="UP001172684"/>
    </source>
</evidence>
<dbReference type="Proteomes" id="UP001172684">
    <property type="component" value="Unassembled WGS sequence"/>
</dbReference>
<dbReference type="InterPro" id="IPR057326">
    <property type="entry name" value="KR_dom"/>
</dbReference>
<proteinExistence type="inferred from homology"/>
<evidence type="ECO:0000259" key="5">
    <source>
        <dbReference type="SMART" id="SM00822"/>
    </source>
</evidence>
<dbReference type="PANTHER" id="PTHR48107">
    <property type="entry name" value="NADPH-DEPENDENT ALDEHYDE REDUCTASE-LIKE PROTEIN, CHLOROPLASTIC-RELATED"/>
    <property type="match status" value="1"/>
</dbReference>
<dbReference type="PROSITE" id="PS00061">
    <property type="entry name" value="ADH_SHORT"/>
    <property type="match status" value="1"/>
</dbReference>
<accession>A0ABQ9P2Q6</accession>
<keyword evidence="7" id="KW-1185">Reference proteome</keyword>
<dbReference type="Pfam" id="PF00106">
    <property type="entry name" value="adh_short"/>
    <property type="match status" value="1"/>
</dbReference>
<evidence type="ECO:0000256" key="4">
    <source>
        <dbReference type="RuleBase" id="RU000363"/>
    </source>
</evidence>
<reference evidence="6" key="1">
    <citation type="submission" date="2022-10" db="EMBL/GenBank/DDBJ databases">
        <title>Culturing micro-colonial fungi from biological soil crusts in the Mojave desert and describing Neophaeococcomyces mojavensis, and introducing the new genera and species Taxawa tesnikishii.</title>
        <authorList>
            <person name="Kurbessoian T."/>
            <person name="Stajich J.E."/>
        </authorList>
    </citation>
    <scope>NUCLEOTIDE SEQUENCE</scope>
    <source>
        <strain evidence="6">TK_1</strain>
    </source>
</reference>
<dbReference type="CDD" id="cd05233">
    <property type="entry name" value="SDR_c"/>
    <property type="match status" value="1"/>
</dbReference>
<dbReference type="InterPro" id="IPR002347">
    <property type="entry name" value="SDR_fam"/>
</dbReference>
<gene>
    <name evidence="6" type="ORF">H2201_002041</name>
</gene>
<dbReference type="InterPro" id="IPR020904">
    <property type="entry name" value="Sc_DH/Rdtase_CS"/>
</dbReference>
<comment type="caution">
    <text evidence="6">The sequence shown here is derived from an EMBL/GenBank/DDBJ whole genome shotgun (WGS) entry which is preliminary data.</text>
</comment>
<keyword evidence="3" id="KW-0560">Oxidoreductase</keyword>
<dbReference type="Gene3D" id="3.40.50.720">
    <property type="entry name" value="NAD(P)-binding Rossmann-like Domain"/>
    <property type="match status" value="1"/>
</dbReference>
<dbReference type="SMART" id="SM00822">
    <property type="entry name" value="PKS_KR"/>
    <property type="match status" value="1"/>
</dbReference>
<evidence type="ECO:0000256" key="3">
    <source>
        <dbReference type="ARBA" id="ARBA00023002"/>
    </source>
</evidence>
<organism evidence="6 7">
    <name type="scientific">Coniosporium apollinis</name>
    <dbReference type="NCBI Taxonomy" id="61459"/>
    <lineage>
        <taxon>Eukaryota</taxon>
        <taxon>Fungi</taxon>
        <taxon>Dikarya</taxon>
        <taxon>Ascomycota</taxon>
        <taxon>Pezizomycotina</taxon>
        <taxon>Dothideomycetes</taxon>
        <taxon>Dothideomycetes incertae sedis</taxon>
        <taxon>Coniosporium</taxon>
    </lineage>
</organism>
<dbReference type="Pfam" id="PF13561">
    <property type="entry name" value="adh_short_C2"/>
    <property type="match status" value="1"/>
</dbReference>
<dbReference type="InterPro" id="IPR036291">
    <property type="entry name" value="NAD(P)-bd_dom_sf"/>
</dbReference>
<evidence type="ECO:0000256" key="2">
    <source>
        <dbReference type="ARBA" id="ARBA00022857"/>
    </source>
</evidence>
<sequence>MSAPVPHVPQTLASKVAVVSGSSHGIGAAIAQELSARGASLVLNYPTPDLENTAEQLGNSLAGTFLSVCADISTADGPAKLVDAAVEKFGKIDILVNSAGRIIIKPFEDQTLEDFTTLVNTNLRGMWLLTQAALPHLPKKEEGGGGRIVNMCSGVARQPMVNQSTYCATKGAIDSLTKEWARELPPKVFFLPKAVGIARYLTCEQYGCTVNSVAPGPIETPGMRGCMTAEEMAVVQPQMEMATPVAPRVGKPEEVAWAVAFLCEERSRWINGEMLFVSGGLVID</sequence>
<name>A0ABQ9P2Q6_9PEZI</name>
<evidence type="ECO:0000256" key="1">
    <source>
        <dbReference type="ARBA" id="ARBA00006484"/>
    </source>
</evidence>
<dbReference type="SUPFAM" id="SSF51735">
    <property type="entry name" value="NAD(P)-binding Rossmann-fold domains"/>
    <property type="match status" value="1"/>
</dbReference>
<dbReference type="PRINTS" id="PR00081">
    <property type="entry name" value="GDHRDH"/>
</dbReference>
<dbReference type="PRINTS" id="PR00080">
    <property type="entry name" value="SDRFAMILY"/>
</dbReference>
<feature type="domain" description="Ketoreductase" evidence="5">
    <location>
        <begin position="15"/>
        <end position="200"/>
    </location>
</feature>
<comment type="similarity">
    <text evidence="1 4">Belongs to the short-chain dehydrogenases/reductases (SDR) family.</text>
</comment>
<dbReference type="EMBL" id="JAPDRL010000010">
    <property type="protein sequence ID" value="KAJ9667855.1"/>
    <property type="molecule type" value="Genomic_DNA"/>
</dbReference>
<evidence type="ECO:0000313" key="6">
    <source>
        <dbReference type="EMBL" id="KAJ9667855.1"/>
    </source>
</evidence>